<evidence type="ECO:0000256" key="1">
    <source>
        <dbReference type="SAM" id="MobiDB-lite"/>
    </source>
</evidence>
<comment type="caution">
    <text evidence="2">The sequence shown here is derived from an EMBL/GenBank/DDBJ whole genome shotgun (WGS) entry which is preliminary data.</text>
</comment>
<accession>A0A150G6M4</accession>
<dbReference type="OrthoDB" id="563448at2759"/>
<protein>
    <submittedName>
        <fullName evidence="2">Uncharacterized protein</fullName>
    </submittedName>
</protein>
<gene>
    <name evidence="2" type="ORF">GPECTOR_53g105</name>
</gene>
<organism evidence="2 3">
    <name type="scientific">Gonium pectorale</name>
    <name type="common">Green alga</name>
    <dbReference type="NCBI Taxonomy" id="33097"/>
    <lineage>
        <taxon>Eukaryota</taxon>
        <taxon>Viridiplantae</taxon>
        <taxon>Chlorophyta</taxon>
        <taxon>core chlorophytes</taxon>
        <taxon>Chlorophyceae</taxon>
        <taxon>CS clade</taxon>
        <taxon>Chlamydomonadales</taxon>
        <taxon>Volvocaceae</taxon>
        <taxon>Gonium</taxon>
    </lineage>
</organism>
<reference evidence="3" key="1">
    <citation type="journal article" date="2016" name="Nat. Commun.">
        <title>The Gonium pectorale genome demonstrates co-option of cell cycle regulation during the evolution of multicellularity.</title>
        <authorList>
            <person name="Hanschen E.R."/>
            <person name="Marriage T.N."/>
            <person name="Ferris P.J."/>
            <person name="Hamaji T."/>
            <person name="Toyoda A."/>
            <person name="Fujiyama A."/>
            <person name="Neme R."/>
            <person name="Noguchi H."/>
            <person name="Minakuchi Y."/>
            <person name="Suzuki M."/>
            <person name="Kawai-Toyooka H."/>
            <person name="Smith D.R."/>
            <person name="Sparks H."/>
            <person name="Anderson J."/>
            <person name="Bakaric R."/>
            <person name="Luria V."/>
            <person name="Karger A."/>
            <person name="Kirschner M.W."/>
            <person name="Durand P.M."/>
            <person name="Michod R.E."/>
            <person name="Nozaki H."/>
            <person name="Olson B.J."/>
        </authorList>
    </citation>
    <scope>NUCLEOTIDE SEQUENCE [LARGE SCALE GENOMIC DNA]</scope>
    <source>
        <strain evidence="3">NIES-2863</strain>
    </source>
</reference>
<feature type="region of interest" description="Disordered" evidence="1">
    <location>
        <begin position="240"/>
        <end position="264"/>
    </location>
</feature>
<evidence type="ECO:0000313" key="2">
    <source>
        <dbReference type="EMBL" id="KXZ45519.1"/>
    </source>
</evidence>
<dbReference type="Proteomes" id="UP000075714">
    <property type="component" value="Unassembled WGS sequence"/>
</dbReference>
<name>A0A150G6M4_GONPE</name>
<evidence type="ECO:0000313" key="3">
    <source>
        <dbReference type="Proteomes" id="UP000075714"/>
    </source>
</evidence>
<dbReference type="AlphaFoldDB" id="A0A150G6M4"/>
<sequence length="781" mass="81747">MARLHASGRNHLDYREDARSRSLARVQALATKVLAEAGNRNYRLSQADAELAVKDVQVADARGEGTDGSPWPGLWLASGPQHWPALLALYALALRRSCALLDPGVSDGMRAACAELRRAFGDALFSPAGDLRGRPCLSYLLSCHMVQLCAALDGGPTYGLPEAGEGPGAAPKLATESPEMDSYLAQCGLEMWENTIRRAREELDGGPVDLCIHVPPRSRQAACRVALRLAAAAFQAMPRGQDPSAASVEDGPAGAFDDAPQDRIPPSHAASLLLRALRCAREACRDEAVCAADLAPPGALSRLGRLWELRLAAAERAQLVEDHESWNGGQGVRWTFYNFEPLLLRLESPAGTGEGPPAAPSLDVAAALGAGYISRIERMMRVPGPVTKRLLRLVAEAECDPAAWAPVLAFGPLRDTLSLLATAARRVRRDAVEATASSHFEMRYSRTVGAAELLLATVSLRWLRGLAAGGSAADLGPFEVGEPDSLAAGPPRLRAAVSYIAYHLLPTAFRAMPPIVLDAARLSYNGYPVTVSLLGWLPLLAAARATLPWASSLLSGPEWGLAELLGCTLGQALLSGIGDVDDRGGMDGLLPALAAALRALVYLAPELLAAALSGATAFAIRVQAAALADCSNLDVDFHTLQAENRQALPESGVLQAVFGPGSDSSQPELLAALERLRTGTAPGCDPAAAPSGSTSASSSPVVVPDLPADLAEWVAAAALLLPPADLRLLLPCCANPRCTNLGGPSELALQLPVQDGGGSCGQQRYCSQSCSEEHRGAGPGL</sequence>
<proteinExistence type="predicted"/>
<dbReference type="EMBL" id="LSYV01000054">
    <property type="protein sequence ID" value="KXZ45519.1"/>
    <property type="molecule type" value="Genomic_DNA"/>
</dbReference>
<keyword evidence="3" id="KW-1185">Reference proteome</keyword>